<protein>
    <recommendedName>
        <fullName evidence="3">Helix-turn-helix domain-containing protein</fullName>
    </recommendedName>
</protein>
<evidence type="ECO:0000313" key="1">
    <source>
        <dbReference type="EMBL" id="GFK92801.1"/>
    </source>
</evidence>
<evidence type="ECO:0000313" key="2">
    <source>
        <dbReference type="Proteomes" id="UP000494245"/>
    </source>
</evidence>
<keyword evidence="2" id="KW-1185">Reference proteome</keyword>
<reference evidence="1 2" key="1">
    <citation type="submission" date="2020-04" db="EMBL/GenBank/DDBJ databases">
        <authorList>
            <consortium name="Desulfovibrio sp. FSS-1 genome sequencing consortium"/>
            <person name="Shimoshige H."/>
            <person name="Kobayashi H."/>
            <person name="Maekawa T."/>
        </authorList>
    </citation>
    <scope>NUCLEOTIDE SEQUENCE [LARGE SCALE GENOMIC DNA]</scope>
    <source>
        <strain evidence="1 2">SIID29052-01</strain>
    </source>
</reference>
<reference evidence="1 2" key="2">
    <citation type="submission" date="2020-05" db="EMBL/GenBank/DDBJ databases">
        <title>Draft genome sequence of Desulfovibrio sp. strainFSS-1.</title>
        <authorList>
            <person name="Shimoshige H."/>
            <person name="Kobayashi H."/>
            <person name="Maekawa T."/>
        </authorList>
    </citation>
    <scope>NUCLEOTIDE SEQUENCE [LARGE SCALE GENOMIC DNA]</scope>
    <source>
        <strain evidence="1 2">SIID29052-01</strain>
    </source>
</reference>
<dbReference type="AlphaFoldDB" id="A0A6V8LQH6"/>
<dbReference type="Proteomes" id="UP000494245">
    <property type="component" value="Unassembled WGS sequence"/>
</dbReference>
<name>A0A6V8LQH6_9BACT</name>
<gene>
    <name evidence="1" type="ORF">NNJEOMEG_00628</name>
</gene>
<organism evidence="1 2">
    <name type="scientific">Fundidesulfovibrio magnetotacticus</name>
    <dbReference type="NCBI Taxonomy" id="2730080"/>
    <lineage>
        <taxon>Bacteria</taxon>
        <taxon>Pseudomonadati</taxon>
        <taxon>Thermodesulfobacteriota</taxon>
        <taxon>Desulfovibrionia</taxon>
        <taxon>Desulfovibrionales</taxon>
        <taxon>Desulfovibrionaceae</taxon>
        <taxon>Fundidesulfovibrio</taxon>
    </lineage>
</organism>
<comment type="caution">
    <text evidence="1">The sequence shown here is derived from an EMBL/GenBank/DDBJ whole genome shotgun (WGS) entry which is preliminary data.</text>
</comment>
<dbReference type="RefSeq" id="WP_173081240.1">
    <property type="nucleotide sequence ID" value="NZ_BLTE01000002.1"/>
</dbReference>
<accession>A0A6V8LQH6</accession>
<sequence length="79" mass="8920">MSLPMFMTPSEIQKNIGMPEDTVWNCIGSGTIGYSEFNNIVLIETSDIISLIRNRKVVVDSNAHDSEYGYYEQDAVEIE</sequence>
<proteinExistence type="predicted"/>
<dbReference type="EMBL" id="BLTE01000002">
    <property type="protein sequence ID" value="GFK92801.1"/>
    <property type="molecule type" value="Genomic_DNA"/>
</dbReference>
<evidence type="ECO:0008006" key="3">
    <source>
        <dbReference type="Google" id="ProtNLM"/>
    </source>
</evidence>